<dbReference type="GO" id="GO:0005634">
    <property type="term" value="C:nucleus"/>
    <property type="evidence" value="ECO:0007669"/>
    <property type="project" value="UniProtKB-SubCell"/>
</dbReference>
<evidence type="ECO:0000313" key="6">
    <source>
        <dbReference type="EMBL" id="CCF41280.1"/>
    </source>
</evidence>
<comment type="subcellular location">
    <subcellularLocation>
        <location evidence="1">Nucleus</location>
    </subcellularLocation>
</comment>
<evidence type="ECO:0000313" key="7">
    <source>
        <dbReference type="EMBL" id="OBR07164.1"/>
    </source>
</evidence>
<name>H1VM27_COLHI</name>
<protein>
    <submittedName>
        <fullName evidence="6">DNA repair protein/CtIP</fullName>
    </submittedName>
</protein>
<dbReference type="GeneID" id="28867766"/>
<dbReference type="Pfam" id="PF08573">
    <property type="entry name" value="SAE2"/>
    <property type="match status" value="1"/>
</dbReference>
<evidence type="ECO:0000313" key="9">
    <source>
        <dbReference type="Proteomes" id="UP000092177"/>
    </source>
</evidence>
<evidence type="ECO:0000259" key="5">
    <source>
        <dbReference type="Pfam" id="PF08573"/>
    </source>
</evidence>
<keyword evidence="9" id="KW-1185">Reference proteome</keyword>
<dbReference type="PANTHER" id="PTHR15107:SF0">
    <property type="entry name" value="DNA ENDONUCLEASE ACTIVATOR CTP1 C-TERMINAL DOMAIN-CONTAINING PROTEIN"/>
    <property type="match status" value="1"/>
</dbReference>
<dbReference type="OrthoDB" id="5801062at2759"/>
<dbReference type="RefSeq" id="XP_018155682.1">
    <property type="nucleotide sequence ID" value="XM_018303659.1"/>
</dbReference>
<evidence type="ECO:0000256" key="2">
    <source>
        <dbReference type="ARBA" id="ARBA00022763"/>
    </source>
</evidence>
<proteinExistence type="predicted"/>
<sequence length="721" mass="80964">MESWSPESRTAVQNAFNALRETISKEAQNAQGTEVEQRLKEDNRSRALLTDELEILRSRSAEVDRLEEENRKLRTKLLQFHQQTRSAESPYGSRSEYVSHDRGTVTDSKSAVNSEKDEELEQVLRESQKLRRKYNALDRNFKILKAEFKKRRDENKKWEEYATSLEAKLKSNEQYRGGSDEAARSTEAFLEPSRPEAGLASSFASDPGARPTTTYDTTKLTRRRSADPIAAASAASDDETRDLPLEDSTEEDTTESSKDADVLTLPPLRQPPKTDSDIRIKPEPSSDGPVVVSERFVGKRKHSDDSPAEQQGRRRIKIESSNPSAGPATSQLQQESMDLDEVGQKLSTPRKNRTLPDTLAASGQVDAGRARTTGPLLVRPDDTGTPTPRNAEPSAVLTPVNPNVRSVRPYEWKTLDKPNKKGLAHGIESLAEDGLAYKKTGRGEPAGGLFSTPQPPGRLKTLLNVPSPEQAPTIVRSAPRLRDTHRATDDGPHFPERRELPFSKDRRERLKEAPAGRKAHDENTENDTPRALGRNRSGATTPLPTVRGSLRTKPMASMRLEDFKVNPKFNGGSDYAYSEVVRGKDDRACLPGCVDMDCCGKQFRAMALAQRNNIDRTPASDAKLFEDYLGDRITITLGMSKAEKDELWIEAKTWQLANELGKHRHRYARRPSPPGFWNADFPTTQEVEDERSEAEKRERQLIQERYREAVRGGGRWVFRDE</sequence>
<dbReference type="InterPro" id="IPR033316">
    <property type="entry name" value="RBBP8-like"/>
</dbReference>
<accession>H1VM27</accession>
<evidence type="ECO:0000256" key="1">
    <source>
        <dbReference type="ARBA" id="ARBA00004123"/>
    </source>
</evidence>
<dbReference type="EMBL" id="CACQ02004601">
    <property type="protein sequence ID" value="CCF41280.1"/>
    <property type="molecule type" value="Genomic_DNA"/>
</dbReference>
<feature type="compositionally biased region" description="Basic and acidic residues" evidence="4">
    <location>
        <begin position="168"/>
        <end position="184"/>
    </location>
</feature>
<keyword evidence="3" id="KW-0539">Nucleus</keyword>
<dbReference type="Proteomes" id="UP000092177">
    <property type="component" value="Chromosome 6"/>
</dbReference>
<dbReference type="eggNOG" id="ENOG502S92Z">
    <property type="taxonomic scope" value="Eukaryota"/>
</dbReference>
<evidence type="ECO:0000256" key="4">
    <source>
        <dbReference type="SAM" id="MobiDB-lite"/>
    </source>
</evidence>
<feature type="compositionally biased region" description="Basic and acidic residues" evidence="4">
    <location>
        <begin position="480"/>
        <end position="523"/>
    </location>
</feature>
<reference evidence="7" key="3">
    <citation type="submission" date="2016-02" db="EMBL/GenBank/DDBJ databases">
        <title>Resequencing and annotation of the Colletotrichum higginsianum genome.</title>
        <authorList>
            <person name="O'Connell R."/>
            <person name="Zambounis A."/>
            <person name="Thon M."/>
            <person name="Dallery J.-F."/>
        </authorList>
    </citation>
    <scope>NUCLEOTIDE SEQUENCE [LARGE SCALE GENOMIC DNA]</scope>
    <source>
        <strain evidence="7">IMI 349063</strain>
    </source>
</reference>
<gene>
    <name evidence="6" type="ORF">CH063_02558</name>
    <name evidence="7" type="ORF">CH63R_08685</name>
</gene>
<reference evidence="9" key="4">
    <citation type="journal article" date="2017" name="BMC Genomics">
        <title>Gapless genome assembly of Colletotrichum higginsianum reveals chromosome structure and association of transposable elements with secondary metabolite gene clusters.</title>
        <authorList>
            <person name="Dallery J.-F."/>
            <person name="Lapalu N."/>
            <person name="Zampounis A."/>
            <person name="Pigne S."/>
            <person name="Luyten I."/>
            <person name="Amselem J."/>
            <person name="Wittenberg A.H.J."/>
            <person name="Zhou S."/>
            <person name="de Queiroz M.V."/>
            <person name="Robin G.P."/>
            <person name="Auger A."/>
            <person name="Hainaut M."/>
            <person name="Henrissat B."/>
            <person name="Kim K.-T."/>
            <person name="Lee Y.-H."/>
            <person name="Lespinet O."/>
            <person name="Schwartz D.C."/>
            <person name="Thon M.R."/>
            <person name="O'Connell R.J."/>
        </authorList>
    </citation>
    <scope>NUCLEOTIDE SEQUENCE [LARGE SCALE GENOMIC DNA]</scope>
    <source>
        <strain evidence="9">IMI 349063</strain>
    </source>
</reference>
<dbReference type="VEuPathDB" id="FungiDB:CH63R_08685"/>
<feature type="compositionally biased region" description="Acidic residues" evidence="4">
    <location>
        <begin position="236"/>
        <end position="254"/>
    </location>
</feature>
<reference evidence="6" key="1">
    <citation type="submission" date="2011-12" db="EMBL/GenBank/DDBJ databases">
        <title>The genome sequence of Colletotrichum higginsianum IMI 34906.</title>
        <authorList>
            <person name="Ma L.-J."/>
            <person name="O'Connell R."/>
            <person name="van Themaat E.V.L."/>
            <person name="Stueber K."/>
            <person name="Young S.K."/>
            <person name="Zeng Q."/>
            <person name="Gargeya S."/>
            <person name="Fitzgerald M."/>
            <person name="Haas B."/>
            <person name="Abouelleil A."/>
            <person name="Alvarado L."/>
            <person name="Arachchi H.M."/>
            <person name="Berlin A."/>
            <person name="Chapman S.B."/>
            <person name="Gearin G."/>
            <person name="Goldberg J."/>
            <person name="Griggs A."/>
            <person name="Gujja S."/>
            <person name="Hansen M."/>
            <person name="Heiman D."/>
            <person name="Howarth C."/>
            <person name="Larimer J."/>
            <person name="Lui A."/>
            <person name="MacDonald P.J.P."/>
            <person name="McCowen C."/>
            <person name="Montmayeur A."/>
            <person name="Murphy C."/>
            <person name="Neiman D."/>
            <person name="Pearson M."/>
            <person name="Priest M."/>
            <person name="Roberts A."/>
            <person name="Saif S."/>
            <person name="Shea T."/>
            <person name="Sisk P."/>
            <person name="Stolte C."/>
            <person name="Sykes S."/>
            <person name="Wortman J."/>
            <person name="Nusbaum C."/>
            <person name="Birren B."/>
        </authorList>
    </citation>
    <scope>NUCLEOTIDE SEQUENCE</scope>
    <source>
        <strain evidence="6">IMI 349063</strain>
    </source>
</reference>
<feature type="region of interest" description="Disordered" evidence="4">
    <location>
        <begin position="675"/>
        <end position="698"/>
    </location>
</feature>
<organism evidence="6 8">
    <name type="scientific">Colletotrichum higginsianum (strain IMI 349063)</name>
    <name type="common">Crucifer anthracnose fungus</name>
    <dbReference type="NCBI Taxonomy" id="759273"/>
    <lineage>
        <taxon>Eukaryota</taxon>
        <taxon>Fungi</taxon>
        <taxon>Dikarya</taxon>
        <taxon>Ascomycota</taxon>
        <taxon>Pezizomycotina</taxon>
        <taxon>Sordariomycetes</taxon>
        <taxon>Hypocreomycetidae</taxon>
        <taxon>Glomerellales</taxon>
        <taxon>Glomerellaceae</taxon>
        <taxon>Colletotrichum</taxon>
        <taxon>Colletotrichum destructivum species complex</taxon>
    </lineage>
</organism>
<dbReference type="AlphaFoldDB" id="H1VM27"/>
<dbReference type="GO" id="GO:0010792">
    <property type="term" value="P:DNA double-strand break processing involved in repair via single-strand annealing"/>
    <property type="evidence" value="ECO:0007669"/>
    <property type="project" value="TreeGrafter"/>
</dbReference>
<evidence type="ECO:0000313" key="8">
    <source>
        <dbReference type="Proteomes" id="UP000007174"/>
    </source>
</evidence>
<feature type="compositionally biased region" description="Basic and acidic residues" evidence="4">
    <location>
        <begin position="272"/>
        <end position="284"/>
    </location>
</feature>
<keyword evidence="2" id="KW-0227">DNA damage</keyword>
<dbReference type="KEGG" id="chig:CH63R_08685"/>
<dbReference type="Proteomes" id="UP000007174">
    <property type="component" value="Unassembled WGS sequence"/>
</dbReference>
<feature type="region of interest" description="Disordered" evidence="4">
    <location>
        <begin position="81"/>
        <end position="116"/>
    </location>
</feature>
<dbReference type="EMBL" id="LTAN01000006">
    <property type="protein sequence ID" value="OBR07164.1"/>
    <property type="molecule type" value="Genomic_DNA"/>
</dbReference>
<dbReference type="PANTHER" id="PTHR15107">
    <property type="entry name" value="RETINOBLASTOMA BINDING PROTEIN 8"/>
    <property type="match status" value="1"/>
</dbReference>
<feature type="domain" description="DNA endonuclease activator Ctp1 C-terminal" evidence="5">
    <location>
        <begin position="576"/>
        <end position="686"/>
    </location>
</feature>
<feature type="region of interest" description="Disordered" evidence="4">
    <location>
        <begin position="438"/>
        <end position="549"/>
    </location>
</feature>
<dbReference type="InterPro" id="IPR013882">
    <property type="entry name" value="Ctp1_C"/>
</dbReference>
<reference evidence="8" key="2">
    <citation type="journal article" date="2012" name="Nat. Genet.">
        <title>Lifestyle transitions in plant pathogenic Colletotrichum fungi deciphered by genome and transcriptome analyses.</title>
        <authorList>
            <person name="O'Connell R.J."/>
            <person name="Thon M.R."/>
            <person name="Hacquard S."/>
            <person name="Amyotte S.G."/>
            <person name="Kleemann J."/>
            <person name="Torres M.F."/>
            <person name="Damm U."/>
            <person name="Buiate E.A."/>
            <person name="Epstein L."/>
            <person name="Alkan N."/>
            <person name="Altmueller J."/>
            <person name="Alvarado-Balderrama L."/>
            <person name="Bauser C.A."/>
            <person name="Becker C."/>
            <person name="Birren B.W."/>
            <person name="Chen Z."/>
            <person name="Choi J."/>
            <person name="Crouch J.A."/>
            <person name="Duvick J.P."/>
            <person name="Farman M.A."/>
            <person name="Gan P."/>
            <person name="Heiman D."/>
            <person name="Henrissat B."/>
            <person name="Howard R.J."/>
            <person name="Kabbage M."/>
            <person name="Koch C."/>
            <person name="Kracher B."/>
            <person name="Kubo Y."/>
            <person name="Law A.D."/>
            <person name="Lebrun M.-H."/>
            <person name="Lee Y.-H."/>
            <person name="Miyara I."/>
            <person name="Moore N."/>
            <person name="Neumann U."/>
            <person name="Nordstroem K."/>
            <person name="Panaccione D.G."/>
            <person name="Panstruga R."/>
            <person name="Place M."/>
            <person name="Proctor R.H."/>
            <person name="Prusky D."/>
            <person name="Rech G."/>
            <person name="Reinhardt R."/>
            <person name="Rollins J.A."/>
            <person name="Rounsley S."/>
            <person name="Schardl C.L."/>
            <person name="Schwartz D.C."/>
            <person name="Shenoy N."/>
            <person name="Shirasu K."/>
            <person name="Sikhakolli U.R."/>
            <person name="Stueber K."/>
            <person name="Sukno S.A."/>
            <person name="Sweigard J.A."/>
            <person name="Takano Y."/>
            <person name="Takahara H."/>
            <person name="Trail F."/>
            <person name="van der Does H.C."/>
            <person name="Voll L.M."/>
            <person name="Will I."/>
            <person name="Young S."/>
            <person name="Zeng Q."/>
            <person name="Zhang J."/>
            <person name="Zhou S."/>
            <person name="Dickman M.B."/>
            <person name="Schulze-Lefert P."/>
            <person name="Ver Loren van Themaat E."/>
            <person name="Ma L.-J."/>
            <person name="Vaillancourt L.J."/>
        </authorList>
    </citation>
    <scope>NUCLEOTIDE SEQUENCE [LARGE SCALE GENOMIC DNA]</scope>
    <source>
        <strain evidence="8">IMI 349063</strain>
    </source>
</reference>
<dbReference type="HOGENOM" id="CLU_018738_0_0_1"/>
<dbReference type="STRING" id="759273.H1VM27"/>
<dbReference type="GO" id="GO:0003684">
    <property type="term" value="F:damaged DNA binding"/>
    <property type="evidence" value="ECO:0007669"/>
    <property type="project" value="TreeGrafter"/>
</dbReference>
<feature type="region of interest" description="Disordered" evidence="4">
    <location>
        <begin position="168"/>
        <end position="402"/>
    </location>
</feature>
<evidence type="ECO:0000256" key="3">
    <source>
        <dbReference type="ARBA" id="ARBA00023242"/>
    </source>
</evidence>
<feature type="compositionally biased region" description="Polar residues" evidence="4">
    <location>
        <begin position="319"/>
        <end position="336"/>
    </location>
</feature>